<dbReference type="Proteomes" id="UP000064137">
    <property type="component" value="Chromosome"/>
</dbReference>
<dbReference type="EMBL" id="CP013987">
    <property type="protein sequence ID" value="ALZ85247.1"/>
    <property type="molecule type" value="Genomic_DNA"/>
</dbReference>
<dbReference type="AlphaFoldDB" id="A0A0U4P928"/>
<proteinExistence type="predicted"/>
<dbReference type="KEGG" id="por:APT59_13980"/>
<dbReference type="PANTHER" id="PTHR41795:SF1">
    <property type="entry name" value="EXOPOLYSACCHARIDE SYNTHESIS PROTEIN"/>
    <property type="match status" value="1"/>
</dbReference>
<name>A0A0U4P928_9PSED</name>
<dbReference type="PIRSF" id="PIRSF033239">
    <property type="entry name" value="ExoD"/>
    <property type="match status" value="1"/>
</dbReference>
<organism evidence="2 3">
    <name type="scientific">Pseudomonas oryzihabitans</name>
    <dbReference type="NCBI Taxonomy" id="47885"/>
    <lineage>
        <taxon>Bacteria</taxon>
        <taxon>Pseudomonadati</taxon>
        <taxon>Pseudomonadota</taxon>
        <taxon>Gammaproteobacteria</taxon>
        <taxon>Pseudomonadales</taxon>
        <taxon>Pseudomonadaceae</taxon>
        <taxon>Pseudomonas</taxon>
    </lineage>
</organism>
<keyword evidence="1" id="KW-0472">Membrane</keyword>
<dbReference type="PANTHER" id="PTHR41795">
    <property type="entry name" value="EXOPOLYSACCHARIDE SYNTHESIS PROTEIN"/>
    <property type="match status" value="1"/>
</dbReference>
<keyword evidence="1" id="KW-1133">Transmembrane helix</keyword>
<feature type="transmembrane region" description="Helical" evidence="1">
    <location>
        <begin position="71"/>
        <end position="92"/>
    </location>
</feature>
<evidence type="ECO:0000313" key="3">
    <source>
        <dbReference type="Proteomes" id="UP000064137"/>
    </source>
</evidence>
<dbReference type="RefSeq" id="WP_059315413.1">
    <property type="nucleotide sequence ID" value="NZ_CP013987.1"/>
</dbReference>
<dbReference type="Pfam" id="PF06055">
    <property type="entry name" value="ExoD"/>
    <property type="match status" value="1"/>
</dbReference>
<dbReference type="InterPro" id="IPR010331">
    <property type="entry name" value="ExoD"/>
</dbReference>
<feature type="transmembrane region" description="Helical" evidence="1">
    <location>
        <begin position="187"/>
        <end position="209"/>
    </location>
</feature>
<gene>
    <name evidence="2" type="ORF">APT59_13980</name>
</gene>
<evidence type="ECO:0000313" key="2">
    <source>
        <dbReference type="EMBL" id="ALZ85247.1"/>
    </source>
</evidence>
<feature type="transmembrane region" description="Helical" evidence="1">
    <location>
        <begin position="143"/>
        <end position="167"/>
    </location>
</feature>
<evidence type="ECO:0000256" key="1">
    <source>
        <dbReference type="SAM" id="Phobius"/>
    </source>
</evidence>
<dbReference type="OrthoDB" id="8635607at2"/>
<protein>
    <submittedName>
        <fullName evidence="2">ABC transporter permease</fullName>
    </submittedName>
</protein>
<accession>A0A0U4P928</accession>
<sequence>MSDEALEREPASCDAGQDGPVDLQSFLACLERVGNSPEQVSVQHLIDAIGSRSFGPMILLPGVLAISPLTGIPGIATAIAVFVMLVSAQLLLGRDHFWLPRWVLQRNVSRGKLRKSLRLLQKPARWVDKVVRSRLRVLTSRPAHFVTALLCILIAATMPVLDLVPFANTTAGLALTSFALSLIARDGLLFLLALGFCTGIVWFILELLVF</sequence>
<reference evidence="2 3" key="1">
    <citation type="submission" date="2016-01" db="EMBL/GenBank/DDBJ databases">
        <title>Annotation of Pseudomonas oryzihabitans USDA-ARS-USMARC-56511.</title>
        <authorList>
            <person name="Harhay G.P."/>
            <person name="Harhay D.M."/>
            <person name="Smith T.P.L."/>
            <person name="Bono J.L."/>
            <person name="Heaton M.P."/>
            <person name="Clawson M.L."/>
            <person name="Chitko-Mckown C.G."/>
            <person name="Capik S.F."/>
            <person name="DeDonder K.D."/>
            <person name="Apley M.D."/>
            <person name="Lubbers B.V."/>
            <person name="White B.J."/>
            <person name="Larson R.L."/>
        </authorList>
    </citation>
    <scope>NUCLEOTIDE SEQUENCE [LARGE SCALE GENOMIC DNA]</scope>
    <source>
        <strain evidence="2 3">USDA-ARS-USMARC-56511</strain>
    </source>
</reference>
<keyword evidence="1" id="KW-0812">Transmembrane</keyword>